<dbReference type="Gene3D" id="1.10.630.10">
    <property type="entry name" value="Cytochrome P450"/>
    <property type="match status" value="1"/>
</dbReference>
<dbReference type="SUPFAM" id="SSF48264">
    <property type="entry name" value="Cytochrome P450"/>
    <property type="match status" value="1"/>
</dbReference>
<dbReference type="InterPro" id="IPR002401">
    <property type="entry name" value="Cyt_P450_E_grp-I"/>
</dbReference>
<sequence>MISGTVLLLGAFVALIYFVFLKKPKWKNAPPGPSGFPVVGNLFQMDKHNHLSFTKWAKEYGPICKIDLASMRMVIVSDYKLVKEIFAEPAFSGRMDFSNIDFIMDGKVHGLANTEGEHWEELRRFTLRQLRDFGFGKNTMEESIMTEVTELIDGLKEHGEKPLEDIKLKFTLAVVNSLWSLCTGIKYKQNDEELIKMTEDVNKAFHEVQEGGSIILFMPWLTKVMPVWSGYEKVKREILKMADSCRKPMLDHKKTYHEDFDRDFTDVFLKEIRKTTDPNSAFMGKLGEDNLVATLGDLFFAGTDTTASTLAWMMLYLSKFPEVQRKFHKEIETTTGNSRMCAISDRPNMPYTEAVIAETLRFSSITPQGLGHKAMKDQEFHGYLIPKDTIITANIFHIHFDPTIWGDPENFRPERFLSPDGKTFKKHEALLPFSIGRRQCLGETLARDSLFLFATNVVQRFKIEFDTKGPDHGFEPVISFILTPMPFNLILKDRLA</sequence>
<keyword evidence="10" id="KW-1185">Reference proteome</keyword>
<keyword evidence="6 8" id="KW-0503">Monooxygenase</keyword>
<organism evidence="9 10">
    <name type="scientific">Folsomia candida</name>
    <name type="common">Springtail</name>
    <dbReference type="NCBI Taxonomy" id="158441"/>
    <lineage>
        <taxon>Eukaryota</taxon>
        <taxon>Metazoa</taxon>
        <taxon>Ecdysozoa</taxon>
        <taxon>Arthropoda</taxon>
        <taxon>Hexapoda</taxon>
        <taxon>Collembola</taxon>
        <taxon>Entomobryomorpha</taxon>
        <taxon>Isotomoidea</taxon>
        <taxon>Isotomidae</taxon>
        <taxon>Proisotominae</taxon>
        <taxon>Folsomia</taxon>
    </lineage>
</organism>
<evidence type="ECO:0000256" key="8">
    <source>
        <dbReference type="RuleBase" id="RU000461"/>
    </source>
</evidence>
<dbReference type="FunFam" id="1.10.630.10:FF:000036">
    <property type="entry name" value="CYtochrome P450 family"/>
    <property type="match status" value="1"/>
</dbReference>
<dbReference type="AlphaFoldDB" id="A0A226DEQ8"/>
<feature type="binding site" description="axial binding residue" evidence="7">
    <location>
        <position position="440"/>
    </location>
    <ligand>
        <name>heme</name>
        <dbReference type="ChEBI" id="CHEBI:30413"/>
    </ligand>
    <ligandPart>
        <name>Fe</name>
        <dbReference type="ChEBI" id="CHEBI:18248"/>
    </ligandPart>
</feature>
<keyword evidence="7 8" id="KW-0349">Heme</keyword>
<dbReference type="GO" id="GO:0006082">
    <property type="term" value="P:organic acid metabolic process"/>
    <property type="evidence" value="ECO:0007669"/>
    <property type="project" value="TreeGrafter"/>
</dbReference>
<dbReference type="GO" id="GO:0008395">
    <property type="term" value="F:steroid hydroxylase activity"/>
    <property type="evidence" value="ECO:0007669"/>
    <property type="project" value="TreeGrafter"/>
</dbReference>
<dbReference type="PRINTS" id="PR00385">
    <property type="entry name" value="P450"/>
</dbReference>
<accession>A0A226DEQ8</accession>
<dbReference type="Pfam" id="PF00067">
    <property type="entry name" value="p450"/>
    <property type="match status" value="1"/>
</dbReference>
<dbReference type="STRING" id="158441.A0A226DEQ8"/>
<reference evidence="9 10" key="1">
    <citation type="submission" date="2015-12" db="EMBL/GenBank/DDBJ databases">
        <title>The genome of Folsomia candida.</title>
        <authorList>
            <person name="Faddeeva A."/>
            <person name="Derks M.F."/>
            <person name="Anvar Y."/>
            <person name="Smit S."/>
            <person name="Van Straalen N."/>
            <person name="Roelofs D."/>
        </authorList>
    </citation>
    <scope>NUCLEOTIDE SEQUENCE [LARGE SCALE GENOMIC DNA]</scope>
    <source>
        <strain evidence="9 10">VU population</strain>
        <tissue evidence="9">Whole body</tissue>
    </source>
</reference>
<comment type="cofactor">
    <cofactor evidence="1 7">
        <name>heme</name>
        <dbReference type="ChEBI" id="CHEBI:30413"/>
    </cofactor>
</comment>
<dbReference type="PANTHER" id="PTHR24300">
    <property type="entry name" value="CYTOCHROME P450 508A4-RELATED"/>
    <property type="match status" value="1"/>
</dbReference>
<dbReference type="InterPro" id="IPR050182">
    <property type="entry name" value="Cytochrome_P450_fam2"/>
</dbReference>
<evidence type="ECO:0000256" key="2">
    <source>
        <dbReference type="ARBA" id="ARBA00010617"/>
    </source>
</evidence>
<proteinExistence type="inferred from homology"/>
<gene>
    <name evidence="9" type="ORF">Fcan01_21604</name>
</gene>
<dbReference type="PANTHER" id="PTHR24300:SF403">
    <property type="entry name" value="CYTOCHROME P450 306A1"/>
    <property type="match status" value="1"/>
</dbReference>
<evidence type="ECO:0000256" key="1">
    <source>
        <dbReference type="ARBA" id="ARBA00001971"/>
    </source>
</evidence>
<keyword evidence="4 8" id="KW-0560">Oxidoreductase</keyword>
<evidence type="ECO:0000256" key="3">
    <source>
        <dbReference type="ARBA" id="ARBA00022723"/>
    </source>
</evidence>
<dbReference type="PRINTS" id="PR00463">
    <property type="entry name" value="EP450I"/>
</dbReference>
<keyword evidence="5 7" id="KW-0408">Iron</keyword>
<dbReference type="GO" id="GO:0005737">
    <property type="term" value="C:cytoplasm"/>
    <property type="evidence" value="ECO:0007669"/>
    <property type="project" value="TreeGrafter"/>
</dbReference>
<name>A0A226DEQ8_FOLCA</name>
<dbReference type="InterPro" id="IPR001128">
    <property type="entry name" value="Cyt_P450"/>
</dbReference>
<dbReference type="OMA" id="ASWIHFF"/>
<evidence type="ECO:0000313" key="10">
    <source>
        <dbReference type="Proteomes" id="UP000198287"/>
    </source>
</evidence>
<dbReference type="InterPro" id="IPR017972">
    <property type="entry name" value="Cyt_P450_CS"/>
</dbReference>
<dbReference type="GO" id="GO:0020037">
    <property type="term" value="F:heme binding"/>
    <property type="evidence" value="ECO:0007669"/>
    <property type="project" value="InterPro"/>
</dbReference>
<dbReference type="GO" id="GO:0006805">
    <property type="term" value="P:xenobiotic metabolic process"/>
    <property type="evidence" value="ECO:0007669"/>
    <property type="project" value="TreeGrafter"/>
</dbReference>
<comment type="similarity">
    <text evidence="2 8">Belongs to the cytochrome P450 family.</text>
</comment>
<dbReference type="Proteomes" id="UP000198287">
    <property type="component" value="Unassembled WGS sequence"/>
</dbReference>
<dbReference type="OrthoDB" id="1055148at2759"/>
<keyword evidence="3 7" id="KW-0479">Metal-binding</keyword>
<evidence type="ECO:0000256" key="5">
    <source>
        <dbReference type="ARBA" id="ARBA00023004"/>
    </source>
</evidence>
<dbReference type="EMBL" id="LNIX01000021">
    <property type="protein sequence ID" value="OXA43620.1"/>
    <property type="molecule type" value="Genomic_DNA"/>
</dbReference>
<evidence type="ECO:0000313" key="9">
    <source>
        <dbReference type="EMBL" id="OXA43620.1"/>
    </source>
</evidence>
<evidence type="ECO:0000256" key="7">
    <source>
        <dbReference type="PIRSR" id="PIRSR602401-1"/>
    </source>
</evidence>
<dbReference type="GO" id="GO:0016712">
    <property type="term" value="F:oxidoreductase activity, acting on paired donors, with incorporation or reduction of molecular oxygen, reduced flavin or flavoprotein as one donor, and incorporation of one atom of oxygen"/>
    <property type="evidence" value="ECO:0007669"/>
    <property type="project" value="TreeGrafter"/>
</dbReference>
<dbReference type="PROSITE" id="PS00086">
    <property type="entry name" value="CYTOCHROME_P450"/>
    <property type="match status" value="1"/>
</dbReference>
<protein>
    <submittedName>
        <fullName evidence="9">Methyl farnesoate epoxidase</fullName>
    </submittedName>
</protein>
<dbReference type="GO" id="GO:0005506">
    <property type="term" value="F:iron ion binding"/>
    <property type="evidence" value="ECO:0007669"/>
    <property type="project" value="InterPro"/>
</dbReference>
<dbReference type="InterPro" id="IPR036396">
    <property type="entry name" value="Cyt_P450_sf"/>
</dbReference>
<comment type="caution">
    <text evidence="9">The sequence shown here is derived from an EMBL/GenBank/DDBJ whole genome shotgun (WGS) entry which is preliminary data.</text>
</comment>
<evidence type="ECO:0000256" key="6">
    <source>
        <dbReference type="ARBA" id="ARBA00023033"/>
    </source>
</evidence>
<evidence type="ECO:0000256" key="4">
    <source>
        <dbReference type="ARBA" id="ARBA00023002"/>
    </source>
</evidence>